<feature type="transmembrane region" description="Helical" evidence="1">
    <location>
        <begin position="94"/>
        <end position="114"/>
    </location>
</feature>
<keyword evidence="1" id="KW-0812">Transmembrane</keyword>
<organism evidence="2 3">
    <name type="scientific">Cupriavidus numazuensis</name>
    <dbReference type="NCBI Taxonomy" id="221992"/>
    <lineage>
        <taxon>Bacteria</taxon>
        <taxon>Pseudomonadati</taxon>
        <taxon>Pseudomonadota</taxon>
        <taxon>Betaproteobacteria</taxon>
        <taxon>Burkholderiales</taxon>
        <taxon>Burkholderiaceae</taxon>
        <taxon>Cupriavidus</taxon>
    </lineage>
</organism>
<keyword evidence="1" id="KW-0472">Membrane</keyword>
<evidence type="ECO:0000313" key="3">
    <source>
        <dbReference type="Proteomes" id="UP000672657"/>
    </source>
</evidence>
<name>A0ABM8TSQ0_9BURK</name>
<protein>
    <submittedName>
        <fullName evidence="2">Uncharacterized protein</fullName>
    </submittedName>
</protein>
<accession>A0ABM8TSQ0</accession>
<sequence>MDGPRVHFCNAGLVRMTQYIEARTQRPMAPYDIHVCNRFESPPCIAHPLHAAVALSICRMSSSILAPIIGVSYAPLRLGPRLVVAIIGVGTKSAVLPVTSTGALAGFLGAVTLVGNMRQRHKRVTTGETKVGRFHECPPSRVATGARRRLELSRRTRCARNIQFSDSLADESHTFRTSHGRRRLKSHTLRSPRKSLVDFMGSFQLGLLLARRRLARQRNHRPEMG</sequence>
<evidence type="ECO:0000256" key="1">
    <source>
        <dbReference type="SAM" id="Phobius"/>
    </source>
</evidence>
<dbReference type="Proteomes" id="UP000672657">
    <property type="component" value="Unassembled WGS sequence"/>
</dbReference>
<evidence type="ECO:0000313" key="2">
    <source>
        <dbReference type="EMBL" id="CAG2159405.1"/>
    </source>
</evidence>
<gene>
    <name evidence="2" type="ORF">LMG26411_06678</name>
</gene>
<dbReference type="EMBL" id="CAJPVI010000059">
    <property type="protein sequence ID" value="CAG2159405.1"/>
    <property type="molecule type" value="Genomic_DNA"/>
</dbReference>
<reference evidence="2 3" key="1">
    <citation type="submission" date="2021-03" db="EMBL/GenBank/DDBJ databases">
        <authorList>
            <person name="Peeters C."/>
        </authorList>
    </citation>
    <scope>NUCLEOTIDE SEQUENCE [LARGE SCALE GENOMIC DNA]</scope>
    <source>
        <strain evidence="2 3">LMG 26411</strain>
    </source>
</reference>
<keyword evidence="3" id="KW-1185">Reference proteome</keyword>
<proteinExistence type="predicted"/>
<keyword evidence="1" id="KW-1133">Transmembrane helix</keyword>
<comment type="caution">
    <text evidence="2">The sequence shown here is derived from an EMBL/GenBank/DDBJ whole genome shotgun (WGS) entry which is preliminary data.</text>
</comment>